<reference evidence="1" key="2">
    <citation type="submission" date="2020-02" db="EMBL/GenBank/DDBJ databases">
        <authorList>
            <consortium name="NCBI Pathogen Detection Project"/>
        </authorList>
    </citation>
    <scope>NUCLEOTIDE SEQUENCE</scope>
    <source>
        <strain evidence="1">MA.CK_97/00003274</strain>
    </source>
</reference>
<organism evidence="1">
    <name type="scientific">Salmonella enterica</name>
    <name type="common">Salmonella choleraesuis</name>
    <dbReference type="NCBI Taxonomy" id="28901"/>
    <lineage>
        <taxon>Bacteria</taxon>
        <taxon>Pseudomonadati</taxon>
        <taxon>Pseudomonadota</taxon>
        <taxon>Gammaproteobacteria</taxon>
        <taxon>Enterobacterales</taxon>
        <taxon>Enterobacteriaceae</taxon>
        <taxon>Salmonella</taxon>
    </lineage>
</organism>
<dbReference type="EMBL" id="DAAXPA010000024">
    <property type="protein sequence ID" value="HAG1966900.1"/>
    <property type="molecule type" value="Genomic_DNA"/>
</dbReference>
<gene>
    <name evidence="1" type="ORF">G8R56_005201</name>
</gene>
<sequence length="116" mass="13215">MEMQFPCAEITVCDVRCAMTISEVIVSRRVDTGLSELVYSLICKNPGIFKYDLYHKVSEIPGFTITHAELDDVIFYLRLHHGIFVMRGYGYFENEDKFHCGGCNNIPGKVMRKKGG</sequence>
<dbReference type="AlphaFoldDB" id="A0A759MBR7"/>
<evidence type="ECO:0000313" key="1">
    <source>
        <dbReference type="EMBL" id="HAG1966900.1"/>
    </source>
</evidence>
<accession>A0A759MBR7</accession>
<comment type="caution">
    <text evidence="1">The sequence shown here is derived from an EMBL/GenBank/DDBJ whole genome shotgun (WGS) entry which is preliminary data.</text>
</comment>
<proteinExistence type="predicted"/>
<reference evidence="1" key="1">
    <citation type="journal article" date="2018" name="Genome Biol.">
        <title>SKESA: strategic k-mer extension for scrupulous assemblies.</title>
        <authorList>
            <person name="Souvorov A."/>
            <person name="Agarwala R."/>
            <person name="Lipman D.J."/>
        </authorList>
    </citation>
    <scope>NUCLEOTIDE SEQUENCE</scope>
    <source>
        <strain evidence="1">MA.CK_97/00003274</strain>
    </source>
</reference>
<protein>
    <submittedName>
        <fullName evidence="1">Uncharacterized protein</fullName>
    </submittedName>
</protein>
<name>A0A759MBR7_SALER</name>